<dbReference type="InterPro" id="IPR008271">
    <property type="entry name" value="Ser/Thr_kinase_AS"/>
</dbReference>
<name>A0A914XMP1_9BILA</name>
<evidence type="ECO:0000259" key="7">
    <source>
        <dbReference type="PROSITE" id="PS50011"/>
    </source>
</evidence>
<keyword evidence="4" id="KW-0418">Kinase</keyword>
<feature type="domain" description="Protein kinase" evidence="7">
    <location>
        <begin position="423"/>
        <end position="681"/>
    </location>
</feature>
<dbReference type="Proteomes" id="UP000887566">
    <property type="component" value="Unplaced"/>
</dbReference>
<protein>
    <submittedName>
        <fullName evidence="9">Protein kinase domain-containing protein</fullName>
    </submittedName>
</protein>
<evidence type="ECO:0000313" key="9">
    <source>
        <dbReference type="WBParaSite" id="PSAMB.scaffold904size63257.g9550.t1"/>
    </source>
</evidence>
<dbReference type="PROSITE" id="PS00108">
    <property type="entry name" value="PROTEIN_KINASE_ST"/>
    <property type="match status" value="1"/>
</dbReference>
<evidence type="ECO:0000256" key="5">
    <source>
        <dbReference type="ARBA" id="ARBA00022840"/>
    </source>
</evidence>
<evidence type="ECO:0000256" key="1">
    <source>
        <dbReference type="ARBA" id="ARBA00022527"/>
    </source>
</evidence>
<dbReference type="Pfam" id="PF00069">
    <property type="entry name" value="Pkinase"/>
    <property type="match status" value="1"/>
</dbReference>
<proteinExistence type="predicted"/>
<keyword evidence="2" id="KW-0808">Transferase</keyword>
<keyword evidence="8" id="KW-1185">Reference proteome</keyword>
<dbReference type="AlphaFoldDB" id="A0A914XMP1"/>
<organism evidence="8 9">
    <name type="scientific">Plectus sambesii</name>
    <dbReference type="NCBI Taxonomy" id="2011161"/>
    <lineage>
        <taxon>Eukaryota</taxon>
        <taxon>Metazoa</taxon>
        <taxon>Ecdysozoa</taxon>
        <taxon>Nematoda</taxon>
        <taxon>Chromadorea</taxon>
        <taxon>Plectida</taxon>
        <taxon>Plectina</taxon>
        <taxon>Plectoidea</taxon>
        <taxon>Plectidae</taxon>
        <taxon>Plectus</taxon>
    </lineage>
</organism>
<keyword evidence="1" id="KW-0723">Serine/threonine-protein kinase</keyword>
<dbReference type="PANTHER" id="PTHR11584:SF369">
    <property type="entry name" value="MITOGEN-ACTIVATED PROTEIN KINASE KINASE KINASE 19-RELATED"/>
    <property type="match status" value="1"/>
</dbReference>
<dbReference type="GO" id="GO:0005524">
    <property type="term" value="F:ATP binding"/>
    <property type="evidence" value="ECO:0007669"/>
    <property type="project" value="UniProtKB-UniRule"/>
</dbReference>
<dbReference type="InterPro" id="IPR011009">
    <property type="entry name" value="Kinase-like_dom_sf"/>
</dbReference>
<reference evidence="9" key="1">
    <citation type="submission" date="2022-11" db="UniProtKB">
        <authorList>
            <consortium name="WormBaseParasite"/>
        </authorList>
    </citation>
    <scope>IDENTIFICATION</scope>
</reference>
<dbReference type="SUPFAM" id="SSF56112">
    <property type="entry name" value="Protein kinase-like (PK-like)"/>
    <property type="match status" value="1"/>
</dbReference>
<feature type="binding site" evidence="6">
    <location>
        <position position="453"/>
    </location>
    <ligand>
        <name>ATP</name>
        <dbReference type="ChEBI" id="CHEBI:30616"/>
    </ligand>
</feature>
<dbReference type="Gene3D" id="1.10.510.10">
    <property type="entry name" value="Transferase(Phosphotransferase) domain 1"/>
    <property type="match status" value="1"/>
</dbReference>
<evidence type="ECO:0000256" key="4">
    <source>
        <dbReference type="ARBA" id="ARBA00022777"/>
    </source>
</evidence>
<accession>A0A914XMP1</accession>
<dbReference type="PROSITE" id="PS00107">
    <property type="entry name" value="PROTEIN_KINASE_ATP"/>
    <property type="match status" value="1"/>
</dbReference>
<dbReference type="InterPro" id="IPR017441">
    <property type="entry name" value="Protein_kinase_ATP_BS"/>
</dbReference>
<evidence type="ECO:0000313" key="8">
    <source>
        <dbReference type="Proteomes" id="UP000887566"/>
    </source>
</evidence>
<dbReference type="WBParaSite" id="PSAMB.scaffold904size63257.g9550.t1">
    <property type="protein sequence ID" value="PSAMB.scaffold904size63257.g9550.t1"/>
    <property type="gene ID" value="PSAMB.scaffold904size63257.g9550"/>
</dbReference>
<evidence type="ECO:0000256" key="2">
    <source>
        <dbReference type="ARBA" id="ARBA00022679"/>
    </source>
</evidence>
<keyword evidence="3 6" id="KW-0547">Nucleotide-binding</keyword>
<dbReference type="InterPro" id="IPR000719">
    <property type="entry name" value="Prot_kinase_dom"/>
</dbReference>
<dbReference type="SMART" id="SM00220">
    <property type="entry name" value="S_TKc"/>
    <property type="match status" value="1"/>
</dbReference>
<keyword evidence="5 6" id="KW-0067">ATP-binding</keyword>
<dbReference type="GO" id="GO:0004674">
    <property type="term" value="F:protein serine/threonine kinase activity"/>
    <property type="evidence" value="ECO:0007669"/>
    <property type="project" value="UniProtKB-KW"/>
</dbReference>
<dbReference type="PANTHER" id="PTHR11584">
    <property type="entry name" value="SERINE/THREONINE PROTEIN KINASE"/>
    <property type="match status" value="1"/>
</dbReference>
<evidence type="ECO:0000256" key="6">
    <source>
        <dbReference type="PROSITE-ProRule" id="PRU10141"/>
    </source>
</evidence>
<evidence type="ECO:0000256" key="3">
    <source>
        <dbReference type="ARBA" id="ARBA00022741"/>
    </source>
</evidence>
<sequence length="687" mass="76478">MAAKSVPCSLLSYASIPRPSKVCVDPDGATAFVFDCERLSFLAVDLNCGSSSVLETQQPRQISSSIIWICLHAVKRHTGTFLLAFILESSTDRFFLLSFFVDNGKIHIIHEFFLGLYNVVKNQPVHGHIQQDNDGQIYCNVEWFTAAGTPQTGFHVVKVNINDNGVLTATILANNFYTGGVWHQPFIFDGALYWRPHGHDPMQINLITRKLNVNIMQDVTNVKITNNNSIWPAADAAWFLPALSGSAVYYYACHAARKTGHLCQLNITEKKWNIVQFDMKGHVITGNYTELKTLQNGNLILSGTCSNASCINLEHIFIIGSAPKVLPTKLAPPNLDSVVSKIGMTHLFGEKREKQKGTSTMSTVGMTRLFQETSTAQATQINLANAHSAVPQAEIAKPMTRQQSIASLGNMGGTIKWTPGNKYKVQEELGKGSFGVVHKCCDLNSHRLFVAKKLIINNETHLKICENEISALKNLNHPRIIEYYGCRAEEENIVIFMEYMAAGSLRRVIDNIGRVAEDKVLEYIEQILEGLVYIHEKNLVHRDIKCDNLLLDGQGNIKLGDFGIAVQSQTYISVAGAFGGTCYFMAPEVMKEERMTRGADIWSLGCTIVEMCTTQPPYKEKKQSELIAGIYNNNLSYNTEELLQNFVSEKLKRFVASLLIVDLSRRPHTAAVASLIFNQFFALPLKS</sequence>
<dbReference type="PROSITE" id="PS50011">
    <property type="entry name" value="PROTEIN_KINASE_DOM"/>
    <property type="match status" value="1"/>
</dbReference>
<dbReference type="GO" id="GO:0035556">
    <property type="term" value="P:intracellular signal transduction"/>
    <property type="evidence" value="ECO:0007669"/>
    <property type="project" value="UniProtKB-ARBA"/>
</dbReference>